<dbReference type="GO" id="GO:0016757">
    <property type="term" value="F:glycosyltransferase activity"/>
    <property type="evidence" value="ECO:0007669"/>
    <property type="project" value="InterPro"/>
</dbReference>
<feature type="domain" description="Glycosyl transferase family 1" evidence="2">
    <location>
        <begin position="194"/>
        <end position="343"/>
    </location>
</feature>
<dbReference type="PANTHER" id="PTHR46401:SF2">
    <property type="entry name" value="GLYCOSYLTRANSFERASE WBBK-RELATED"/>
    <property type="match status" value="1"/>
</dbReference>
<name>A0AB38A0T9_9LACT</name>
<organism evidence="4 5">
    <name type="scientific">Trichococcus collinsii</name>
    <dbReference type="NCBI Taxonomy" id="157076"/>
    <lineage>
        <taxon>Bacteria</taxon>
        <taxon>Bacillati</taxon>
        <taxon>Bacillota</taxon>
        <taxon>Bacilli</taxon>
        <taxon>Lactobacillales</taxon>
        <taxon>Carnobacteriaceae</taxon>
        <taxon>Trichococcus</taxon>
    </lineage>
</organism>
<dbReference type="SUPFAM" id="SSF53756">
    <property type="entry name" value="UDP-Glycosyltransferase/glycogen phosphorylase"/>
    <property type="match status" value="1"/>
</dbReference>
<keyword evidence="1" id="KW-0808">Transferase</keyword>
<protein>
    <submittedName>
        <fullName evidence="4">Glycosyltransferase involved in cell wall bisynthesis</fullName>
    </submittedName>
</protein>
<dbReference type="RefSeq" id="WP_086985850.1">
    <property type="nucleotide sequence ID" value="NZ_FJNA01000001.1"/>
</dbReference>
<dbReference type="AlphaFoldDB" id="A0AB38A0T9"/>
<accession>A0AB38A0T9</accession>
<dbReference type="EMBL" id="FNQH01000003">
    <property type="protein sequence ID" value="SEA54323.1"/>
    <property type="molecule type" value="Genomic_DNA"/>
</dbReference>
<feature type="domain" description="Glycosyltransferase subfamily 4-like N-terminal" evidence="3">
    <location>
        <begin position="53"/>
        <end position="167"/>
    </location>
</feature>
<evidence type="ECO:0000313" key="5">
    <source>
        <dbReference type="Proteomes" id="UP000199042"/>
    </source>
</evidence>
<dbReference type="PANTHER" id="PTHR46401">
    <property type="entry name" value="GLYCOSYLTRANSFERASE WBBK-RELATED"/>
    <property type="match status" value="1"/>
</dbReference>
<sequence length="374" mass="42901">MRIGIDVSVLCNQWDGIGAYLMEVLSYVQNDTTDDSFFLYADRELATELNLDNRFTLHIDKGSNHLLWLLTKLPKYAKRDQLDVFWQPNFILPFRIKGMRNVVSVHDMSAYAYSEYASVKTNITHKLFLKPTCQMADRILAISNNGAEEIVQNLKNTGSKIQTIYIGKKMFENGLDATQEECDRFLNKYNIALENYLLFVGTLSPRKNADVIIKGYIEYREHGGQKKLVLAGNIADKSKNVRQFIEDSSFKDDIILTGYVSEKEKRILYYHAAMMLFPSRLEGFGFPLLEAMQAGIPVITSNVSCMPEIAKDAAVYLNNIDSWEELSEHIFEVENMDKNHREQILIKGLGRVAFFDSQNYCKETYETLHSVINS</sequence>
<evidence type="ECO:0000259" key="2">
    <source>
        <dbReference type="Pfam" id="PF00534"/>
    </source>
</evidence>
<evidence type="ECO:0000256" key="1">
    <source>
        <dbReference type="ARBA" id="ARBA00022679"/>
    </source>
</evidence>
<dbReference type="Proteomes" id="UP000199042">
    <property type="component" value="Unassembled WGS sequence"/>
</dbReference>
<keyword evidence="5" id="KW-1185">Reference proteome</keyword>
<dbReference type="InterPro" id="IPR001296">
    <property type="entry name" value="Glyco_trans_1"/>
</dbReference>
<dbReference type="InterPro" id="IPR028098">
    <property type="entry name" value="Glyco_trans_4-like_N"/>
</dbReference>
<dbReference type="Pfam" id="PF13439">
    <property type="entry name" value="Glyco_transf_4"/>
    <property type="match status" value="1"/>
</dbReference>
<comment type="caution">
    <text evidence="4">The sequence shown here is derived from an EMBL/GenBank/DDBJ whole genome shotgun (WGS) entry which is preliminary data.</text>
</comment>
<gene>
    <name evidence="4" type="ORF">SAMN04488525_103392</name>
</gene>
<evidence type="ECO:0000313" key="4">
    <source>
        <dbReference type="EMBL" id="SEA54323.1"/>
    </source>
</evidence>
<proteinExistence type="predicted"/>
<reference evidence="4 5" key="1">
    <citation type="submission" date="2016-10" db="EMBL/GenBank/DDBJ databases">
        <authorList>
            <person name="Varghese N."/>
            <person name="Submissions S."/>
        </authorList>
    </citation>
    <scope>NUCLEOTIDE SEQUENCE [LARGE SCALE GENOMIC DNA]</scope>
    <source>
        <strain evidence="4 5">DSM 14526</strain>
    </source>
</reference>
<dbReference type="GO" id="GO:0009103">
    <property type="term" value="P:lipopolysaccharide biosynthetic process"/>
    <property type="evidence" value="ECO:0007669"/>
    <property type="project" value="TreeGrafter"/>
</dbReference>
<dbReference type="Gene3D" id="3.40.50.2000">
    <property type="entry name" value="Glycogen Phosphorylase B"/>
    <property type="match status" value="2"/>
</dbReference>
<evidence type="ECO:0000259" key="3">
    <source>
        <dbReference type="Pfam" id="PF13439"/>
    </source>
</evidence>
<dbReference type="CDD" id="cd03809">
    <property type="entry name" value="GT4_MtfB-like"/>
    <property type="match status" value="1"/>
</dbReference>
<dbReference type="Pfam" id="PF00534">
    <property type="entry name" value="Glycos_transf_1"/>
    <property type="match status" value="1"/>
</dbReference>